<proteinExistence type="predicted"/>
<evidence type="ECO:0000313" key="2">
    <source>
        <dbReference type="Proteomes" id="UP000294588"/>
    </source>
</evidence>
<evidence type="ECO:0000313" key="1">
    <source>
        <dbReference type="EMBL" id="TDF72962.1"/>
    </source>
</evidence>
<keyword evidence="1" id="KW-0413">Isomerase</keyword>
<gene>
    <name evidence="1" type="primary">alr</name>
    <name evidence="1" type="ORF">E0946_04465</name>
</gene>
<dbReference type="EMBL" id="SMOG01000011">
    <property type="protein sequence ID" value="TDF72962.1"/>
    <property type="molecule type" value="Genomic_DNA"/>
</dbReference>
<accession>A0AC61QJ07</accession>
<organism evidence="1 2">
    <name type="scientific">Candidatus Syntrophosphaera thermopropionivorans</name>
    <dbReference type="NCBI Taxonomy" id="2593015"/>
    <lineage>
        <taxon>Bacteria</taxon>
        <taxon>Pseudomonadati</taxon>
        <taxon>Candidatus Cloacimonadota</taxon>
        <taxon>Candidatus Cloacimonadia</taxon>
        <taxon>Candidatus Cloacimonadales</taxon>
        <taxon>Candidatus Cloacimonadaceae</taxon>
        <taxon>Candidatus Syntrophosphaera</taxon>
    </lineage>
</organism>
<reference evidence="1" key="1">
    <citation type="submission" date="2019-03" db="EMBL/GenBank/DDBJ databases">
        <title>Candidatus Syntrophosphaera thermopropionivorans: a novel player in syntrophic propionate oxidation during anaerobic digestion.</title>
        <authorList>
            <person name="Dyksma S."/>
        </authorList>
    </citation>
    <scope>NUCLEOTIDE SEQUENCE</scope>
    <source>
        <strain evidence="1">W5</strain>
    </source>
</reference>
<comment type="caution">
    <text evidence="1">The sequence shown here is derived from an EMBL/GenBank/DDBJ whole genome shotgun (WGS) entry which is preliminary data.</text>
</comment>
<dbReference type="Proteomes" id="UP000294588">
    <property type="component" value="Unassembled WGS sequence"/>
</dbReference>
<name>A0AC61QJ07_9BACT</name>
<protein>
    <submittedName>
        <fullName evidence="1">Alanine racemase</fullName>
        <ecNumber evidence="1">5.1.1.1</ecNumber>
    </submittedName>
</protein>
<sequence>MLNKKENNLERSWVEIDLDAFRSNLKALKTFLKSEQGFIQVVKADAYGHGAWEITQAALKEGATALGVANLEEGKLLRIEGCKAPILILSPSLIDEIPGILEYKLIPTVNELSFAQALVSFCAKQKVKCPISLKFDSGMHRSGALEKDFAELWSYCQNAAELEVKSVFSHFASSESDPEFSKMQEERFKQVLKKNKVQAEWIHIANSSALINDLGSSGNLCRLGILSYGVYTHPSQKEKIELKPVMTFKSTVILIKDIPKGATVGYNQTWKAHRKTRYAVIPVGYADGYDFLLSNKGKVLIAGKLCPVIGKVSMDMICVDITDAPEIQYGTEVILLGNGHNDIRVENLVSLYNGSSYELLCQVGRRAKRYYYEKGRLVTAAPLSRRDFVSSDYPNSKLNQIIQSAIAQRINSEEMSELIFREILRVFFYNQDRDIRYRKDFRHHILFIESSDKDYWKAETTLSFSKTLQRDFFLVACANSDKALKEYFKRNEVEYRWLMDGNFQLNPSAFQLSSVKVNDIELETRINFKSEAMEIRCSHPALKNLIGQEVRYEINTLTLYPKSSHQLSVFITELTHGVQISFSYPETLKQIECVPFFAGQNKYPKITTSKNIITVTTKPEEWVFPQSGVVFAY</sequence>
<dbReference type="EC" id="5.1.1.1" evidence="1"/>
<keyword evidence="2" id="KW-1185">Reference proteome</keyword>